<dbReference type="AlphaFoldDB" id="A0A6J8AWF4"/>
<dbReference type="InterPro" id="IPR055270">
    <property type="entry name" value="Glyco_tran_10_C"/>
</dbReference>
<organism evidence="15 16">
    <name type="scientific">Mytilus coruscus</name>
    <name type="common">Sea mussel</name>
    <dbReference type="NCBI Taxonomy" id="42192"/>
    <lineage>
        <taxon>Eukaryota</taxon>
        <taxon>Metazoa</taxon>
        <taxon>Spiralia</taxon>
        <taxon>Lophotrochozoa</taxon>
        <taxon>Mollusca</taxon>
        <taxon>Bivalvia</taxon>
        <taxon>Autobranchia</taxon>
        <taxon>Pteriomorphia</taxon>
        <taxon>Mytilida</taxon>
        <taxon>Mytiloidea</taxon>
        <taxon>Mytilidae</taxon>
        <taxon>Mytilinae</taxon>
        <taxon>Mytilus</taxon>
    </lineage>
</organism>
<dbReference type="EMBL" id="CACVKT020002123">
    <property type="protein sequence ID" value="CAC5375203.1"/>
    <property type="molecule type" value="Genomic_DNA"/>
</dbReference>
<dbReference type="PANTHER" id="PTHR48438">
    <property type="entry name" value="ALPHA-(1,3)-FUCOSYLTRANSFERASE C-RELATED"/>
    <property type="match status" value="1"/>
</dbReference>
<evidence type="ECO:0000256" key="9">
    <source>
        <dbReference type="ARBA" id="ARBA00023034"/>
    </source>
</evidence>
<keyword evidence="8 12" id="KW-1133">Transmembrane helix</keyword>
<reference evidence="15 16" key="1">
    <citation type="submission" date="2020-06" db="EMBL/GenBank/DDBJ databases">
        <authorList>
            <person name="Li R."/>
            <person name="Bekaert M."/>
        </authorList>
    </citation>
    <scope>NUCLEOTIDE SEQUENCE [LARGE SCALE GENOMIC DNA]</scope>
    <source>
        <strain evidence="16">wild</strain>
    </source>
</reference>
<dbReference type="EC" id="2.4.1.-" evidence="12"/>
<evidence type="ECO:0000256" key="4">
    <source>
        <dbReference type="ARBA" id="ARBA00022676"/>
    </source>
</evidence>
<feature type="domain" description="Fucosyltransferase C-terminal" evidence="13">
    <location>
        <begin position="220"/>
        <end position="398"/>
    </location>
</feature>
<dbReference type="PANTHER" id="PTHR48438:SF1">
    <property type="entry name" value="ALPHA-(1,3)-FUCOSYLTRANSFERASE C-RELATED"/>
    <property type="match status" value="1"/>
</dbReference>
<keyword evidence="4 12" id="KW-0328">Glycosyltransferase</keyword>
<keyword evidence="5 12" id="KW-0808">Transferase</keyword>
<evidence type="ECO:0000256" key="5">
    <source>
        <dbReference type="ARBA" id="ARBA00022679"/>
    </source>
</evidence>
<evidence type="ECO:0000256" key="3">
    <source>
        <dbReference type="ARBA" id="ARBA00008919"/>
    </source>
</evidence>
<dbReference type="GO" id="GO:0008417">
    <property type="term" value="F:fucosyltransferase activity"/>
    <property type="evidence" value="ECO:0007669"/>
    <property type="project" value="InterPro"/>
</dbReference>
<comment type="pathway">
    <text evidence="2">Protein modification; protein glycosylation.</text>
</comment>
<dbReference type="Pfam" id="PF00852">
    <property type="entry name" value="Glyco_transf_10"/>
    <property type="match status" value="1"/>
</dbReference>
<protein>
    <recommendedName>
        <fullName evidence="12">Fucosyltransferase</fullName>
        <ecNumber evidence="12">2.4.1.-</ecNumber>
    </recommendedName>
</protein>
<dbReference type="InterPro" id="IPR001503">
    <property type="entry name" value="Glyco_trans_10"/>
</dbReference>
<dbReference type="Pfam" id="PF17039">
    <property type="entry name" value="Glyco_tran_10_N"/>
    <property type="match status" value="1"/>
</dbReference>
<accession>A0A6J8AWF4</accession>
<gene>
    <name evidence="15" type="ORF">MCOR_12296</name>
</gene>
<evidence type="ECO:0000256" key="7">
    <source>
        <dbReference type="ARBA" id="ARBA00022968"/>
    </source>
</evidence>
<keyword evidence="6 12" id="KW-0812">Transmembrane</keyword>
<dbReference type="GO" id="GO:0032580">
    <property type="term" value="C:Golgi cisterna membrane"/>
    <property type="evidence" value="ECO:0007669"/>
    <property type="project" value="UniProtKB-SubCell"/>
</dbReference>
<evidence type="ECO:0000256" key="2">
    <source>
        <dbReference type="ARBA" id="ARBA00004922"/>
    </source>
</evidence>
<evidence type="ECO:0000256" key="1">
    <source>
        <dbReference type="ARBA" id="ARBA00004323"/>
    </source>
</evidence>
<evidence type="ECO:0000256" key="8">
    <source>
        <dbReference type="ARBA" id="ARBA00022989"/>
    </source>
</evidence>
<keyword evidence="11" id="KW-0325">Glycoprotein</keyword>
<keyword evidence="9 12" id="KW-0333">Golgi apparatus</keyword>
<dbReference type="Proteomes" id="UP000507470">
    <property type="component" value="Unassembled WGS sequence"/>
</dbReference>
<evidence type="ECO:0000313" key="15">
    <source>
        <dbReference type="EMBL" id="CAC5375203.1"/>
    </source>
</evidence>
<dbReference type="FunFam" id="3.40.50.11660:FF:000002">
    <property type="entry name" value="Alpha-(1,3)-fucosyltransferase"/>
    <property type="match status" value="1"/>
</dbReference>
<keyword evidence="7" id="KW-0735">Signal-anchor</keyword>
<dbReference type="SUPFAM" id="SSF53756">
    <property type="entry name" value="UDP-Glycosyltransferase/glycogen phosphorylase"/>
    <property type="match status" value="1"/>
</dbReference>
<evidence type="ECO:0000256" key="11">
    <source>
        <dbReference type="ARBA" id="ARBA00023180"/>
    </source>
</evidence>
<keyword evidence="10 12" id="KW-0472">Membrane</keyword>
<dbReference type="UniPathway" id="UPA00378"/>
<proteinExistence type="inferred from homology"/>
<feature type="transmembrane region" description="Helical" evidence="12">
    <location>
        <begin position="6"/>
        <end position="25"/>
    </location>
</feature>
<evidence type="ECO:0000256" key="10">
    <source>
        <dbReference type="ARBA" id="ARBA00023136"/>
    </source>
</evidence>
<comment type="similarity">
    <text evidence="3 12">Belongs to the glycosyltransferase 10 family.</text>
</comment>
<dbReference type="InterPro" id="IPR031481">
    <property type="entry name" value="Glyco_tran_10_N"/>
</dbReference>
<dbReference type="Gene3D" id="3.40.50.11660">
    <property type="entry name" value="Glycosyl transferase family 10, C-terminal domain"/>
    <property type="match status" value="1"/>
</dbReference>
<dbReference type="InterPro" id="IPR038577">
    <property type="entry name" value="GT10-like_C_sf"/>
</dbReference>
<dbReference type="OrthoDB" id="6140949at2759"/>
<evidence type="ECO:0000313" key="16">
    <source>
        <dbReference type="Proteomes" id="UP000507470"/>
    </source>
</evidence>
<evidence type="ECO:0000259" key="14">
    <source>
        <dbReference type="Pfam" id="PF17039"/>
    </source>
</evidence>
<name>A0A6J8AWF4_MYTCO</name>
<feature type="domain" description="Fucosyltransferase N-terminal" evidence="14">
    <location>
        <begin position="98"/>
        <end position="201"/>
    </location>
</feature>
<evidence type="ECO:0000256" key="12">
    <source>
        <dbReference type="RuleBase" id="RU003832"/>
    </source>
</evidence>
<comment type="subcellular location">
    <subcellularLocation>
        <location evidence="1">Golgi apparatus membrane</location>
        <topology evidence="1">Single-pass type II membrane protein</topology>
    </subcellularLocation>
    <subcellularLocation>
        <location evidence="12">Golgi apparatus</location>
        <location evidence="12">Golgi stack membrane</location>
        <topology evidence="12">Single-pass type II membrane protein</topology>
    </subcellularLocation>
</comment>
<dbReference type="GO" id="GO:0000139">
    <property type="term" value="C:Golgi membrane"/>
    <property type="evidence" value="ECO:0007669"/>
    <property type="project" value="UniProtKB-SubCell"/>
</dbReference>
<keyword evidence="16" id="KW-1185">Reference proteome</keyword>
<evidence type="ECO:0000259" key="13">
    <source>
        <dbReference type="Pfam" id="PF00852"/>
    </source>
</evidence>
<sequence length="411" mass="48446">MQGTDYLAVFCKCCVLIAVVFWFTVNNLKAPSNIKQFRAHSSLHDRNISLHIRNTVSTSNSISSTKRLKEFKMNYEKEPSNRNFSAEMRNRKSGTRYLIAWYQPPDFGNFKESTVRLQNCQYNNCALTTNKSLLSQSDVLLFYHSTMPRIPPNRTKYDQKWCFVTYESPYNVNRLYNASEWKNKFDWTMTYRQDSDVFSPYSVVKARKGISRNNYSDIFKEKTNDIVWVVSHCDTVSKRERYVNEMQKIINIDILGGCGKSRCSGSYLNCRRRLSKRYKFYLSFENSLCTDYLTEKVFHVYGESVNMVPIVRGAPNHKQYLPNGTYISTSDFKSPIELANYLKNLSFSEERYLSYLKEKDRYLSLYDYIPINEFGLCNLCKNLNQNVTKSFRKMDLETWIWKDQCHIPTDL</sequence>
<evidence type="ECO:0000256" key="6">
    <source>
        <dbReference type="ARBA" id="ARBA00022692"/>
    </source>
</evidence>